<evidence type="ECO:0000313" key="3">
    <source>
        <dbReference type="EMBL" id="CCO20768.1"/>
    </source>
</evidence>
<dbReference type="InterPro" id="IPR013216">
    <property type="entry name" value="Methyltransf_11"/>
</dbReference>
<keyword evidence="1" id="KW-0732">Signal</keyword>
<dbReference type="RefSeq" id="XP_007508049.1">
    <property type="nucleotide sequence ID" value="XM_007507987.1"/>
</dbReference>
<dbReference type="AlphaFoldDB" id="K8FDT5"/>
<dbReference type="SUPFAM" id="SSF53335">
    <property type="entry name" value="S-adenosyl-L-methionine-dependent methyltransferases"/>
    <property type="match status" value="1"/>
</dbReference>
<evidence type="ECO:0000313" key="4">
    <source>
        <dbReference type="Proteomes" id="UP000198341"/>
    </source>
</evidence>
<dbReference type="GO" id="GO:0008757">
    <property type="term" value="F:S-adenosylmethionine-dependent methyltransferase activity"/>
    <property type="evidence" value="ECO:0007669"/>
    <property type="project" value="InterPro"/>
</dbReference>
<reference evidence="3 4" key="1">
    <citation type="submission" date="2011-10" db="EMBL/GenBank/DDBJ databases">
        <authorList>
            <person name="Genoscope - CEA"/>
        </authorList>
    </citation>
    <scope>NUCLEOTIDE SEQUENCE [LARGE SCALE GENOMIC DNA]</scope>
    <source>
        <strain evidence="3 4">RCC 1105</strain>
    </source>
</reference>
<dbReference type="GO" id="GO:0032259">
    <property type="term" value="P:methylation"/>
    <property type="evidence" value="ECO:0007669"/>
    <property type="project" value="UniProtKB-KW"/>
</dbReference>
<dbReference type="Proteomes" id="UP000198341">
    <property type="component" value="Chromosome 19"/>
</dbReference>
<feature type="signal peptide" evidence="1">
    <location>
        <begin position="1"/>
        <end position="23"/>
    </location>
</feature>
<accession>K8FDT5</accession>
<dbReference type="GeneID" id="19010695"/>
<keyword evidence="3" id="KW-0808">Transferase</keyword>
<dbReference type="eggNOG" id="ENOG502QRZW">
    <property type="taxonomic scope" value="Eukaryota"/>
</dbReference>
<feature type="chain" id="PRO_5003919859" evidence="1">
    <location>
        <begin position="24"/>
        <end position="230"/>
    </location>
</feature>
<evidence type="ECO:0000259" key="2">
    <source>
        <dbReference type="Pfam" id="PF08241"/>
    </source>
</evidence>
<dbReference type="InterPro" id="IPR029063">
    <property type="entry name" value="SAM-dependent_MTases_sf"/>
</dbReference>
<dbReference type="KEGG" id="bpg:Bathy19g00010"/>
<name>K8FDT5_9CHLO</name>
<gene>
    <name evidence="3" type="ordered locus">Bathy19g00010</name>
</gene>
<dbReference type="Gene3D" id="3.40.50.150">
    <property type="entry name" value="Vaccinia Virus protein VP39"/>
    <property type="match status" value="1"/>
</dbReference>
<feature type="domain" description="Methyltransferase type 11" evidence="2">
    <location>
        <begin position="92"/>
        <end position="173"/>
    </location>
</feature>
<sequence length="230" mass="26191">MPTARTKTFLLAFILSSVFLCISLLSERSLVQIERVVEPEQESEYEKMQSSKLRKHFELIQKMDAEIQTQLRERFKSVFKEHGFEVQGRAALCIGSRLGGEVRALQDLGALAVGIDFNPGEKNKHVLYGSATDLQFASGVFDMLYSNILDHIQDIDIFFREVSRVAKQGSLLLLDLDQNSPDEWSVRDLRGNVDKFSIQVQNMGWKLLSRSVITNEKDNGKIALVFSYRL</sequence>
<organism evidence="3 4">
    <name type="scientific">Bathycoccus prasinos</name>
    <dbReference type="NCBI Taxonomy" id="41875"/>
    <lineage>
        <taxon>Eukaryota</taxon>
        <taxon>Viridiplantae</taxon>
        <taxon>Chlorophyta</taxon>
        <taxon>Mamiellophyceae</taxon>
        <taxon>Mamiellales</taxon>
        <taxon>Bathycoccaceae</taxon>
        <taxon>Bathycoccus</taxon>
    </lineage>
</organism>
<dbReference type="Pfam" id="PF08241">
    <property type="entry name" value="Methyltransf_11"/>
    <property type="match status" value="1"/>
</dbReference>
<evidence type="ECO:0000256" key="1">
    <source>
        <dbReference type="SAM" id="SignalP"/>
    </source>
</evidence>
<dbReference type="OrthoDB" id="1909814at2759"/>
<proteinExistence type="predicted"/>
<protein>
    <submittedName>
        <fullName evidence="3">Methyltransferase</fullName>
    </submittedName>
</protein>
<dbReference type="EMBL" id="FO082260">
    <property type="protein sequence ID" value="CCO20768.1"/>
    <property type="molecule type" value="Genomic_DNA"/>
</dbReference>
<keyword evidence="3" id="KW-0489">Methyltransferase</keyword>
<keyword evidence="4" id="KW-1185">Reference proteome</keyword>